<organism evidence="2 3">
    <name type="scientific">Apostasia shenzhenica</name>
    <dbReference type="NCBI Taxonomy" id="1088818"/>
    <lineage>
        <taxon>Eukaryota</taxon>
        <taxon>Viridiplantae</taxon>
        <taxon>Streptophyta</taxon>
        <taxon>Embryophyta</taxon>
        <taxon>Tracheophyta</taxon>
        <taxon>Spermatophyta</taxon>
        <taxon>Magnoliopsida</taxon>
        <taxon>Liliopsida</taxon>
        <taxon>Asparagales</taxon>
        <taxon>Orchidaceae</taxon>
        <taxon>Apostasioideae</taxon>
        <taxon>Apostasia</taxon>
    </lineage>
</organism>
<evidence type="ECO:0000313" key="3">
    <source>
        <dbReference type="Proteomes" id="UP000236161"/>
    </source>
</evidence>
<evidence type="ECO:0000313" key="2">
    <source>
        <dbReference type="EMBL" id="PKA53277.1"/>
    </source>
</evidence>
<feature type="domain" description="Transcription factor TFIIIC triple barrel" evidence="1">
    <location>
        <begin position="13"/>
        <end position="108"/>
    </location>
</feature>
<dbReference type="AlphaFoldDB" id="A0A2I0ACJ8"/>
<proteinExistence type="predicted"/>
<dbReference type="InterPro" id="IPR042771">
    <property type="entry name" value="GTF3C6-like"/>
</dbReference>
<name>A0A2I0ACJ8_9ASPA</name>
<dbReference type="PANTHER" id="PTHR21860">
    <property type="entry name" value="TRANSCRIPTION INITIATION FACTOR IIIC TFIIIC , POLYPEPTIDE 6-RELATED"/>
    <property type="match status" value="1"/>
</dbReference>
<dbReference type="GO" id="GO:0006383">
    <property type="term" value="P:transcription by RNA polymerase III"/>
    <property type="evidence" value="ECO:0007669"/>
    <property type="project" value="InterPro"/>
</dbReference>
<dbReference type="EMBL" id="KZ451999">
    <property type="protein sequence ID" value="PKA53277.1"/>
    <property type="molecule type" value="Genomic_DNA"/>
</dbReference>
<dbReference type="STRING" id="1088818.A0A2I0ACJ8"/>
<evidence type="ECO:0000259" key="1">
    <source>
        <dbReference type="Pfam" id="PF10419"/>
    </source>
</evidence>
<dbReference type="PANTHER" id="PTHR21860:SF2">
    <property type="entry name" value="GENERAL TRANSCRIPTION FACTOR 3C POLYPEPTIDE 6"/>
    <property type="match status" value="1"/>
</dbReference>
<dbReference type="Pfam" id="PF10419">
    <property type="entry name" value="TFIIIC_sub6"/>
    <property type="match status" value="1"/>
</dbReference>
<dbReference type="Proteomes" id="UP000236161">
    <property type="component" value="Unassembled WGS sequence"/>
</dbReference>
<accession>A0A2I0ACJ8</accession>
<dbReference type="InterPro" id="IPR019481">
    <property type="entry name" value="TFIIIC_triple_barrel"/>
</dbReference>
<gene>
    <name evidence="2" type="ORF">AXF42_Ash010007</name>
</gene>
<sequence length="119" mass="13332">MDVEKSKQVDYDEEYVLFDLDDVCMQADIAANVPYVISGLNTLNPTLTIGDRLKLIGEYQETIGTCYMFSECDGETIEKNKEHKGDSNQAPSKQIRHVATAHKVLKFRLEAGENSTDGQ</sequence>
<keyword evidence="3" id="KW-1185">Reference proteome</keyword>
<reference evidence="2 3" key="1">
    <citation type="journal article" date="2017" name="Nature">
        <title>The Apostasia genome and the evolution of orchids.</title>
        <authorList>
            <person name="Zhang G.Q."/>
            <person name="Liu K.W."/>
            <person name="Li Z."/>
            <person name="Lohaus R."/>
            <person name="Hsiao Y.Y."/>
            <person name="Niu S.C."/>
            <person name="Wang J.Y."/>
            <person name="Lin Y.C."/>
            <person name="Xu Q."/>
            <person name="Chen L.J."/>
            <person name="Yoshida K."/>
            <person name="Fujiwara S."/>
            <person name="Wang Z.W."/>
            <person name="Zhang Y.Q."/>
            <person name="Mitsuda N."/>
            <person name="Wang M."/>
            <person name="Liu G.H."/>
            <person name="Pecoraro L."/>
            <person name="Huang H.X."/>
            <person name="Xiao X.J."/>
            <person name="Lin M."/>
            <person name="Wu X.Y."/>
            <person name="Wu W.L."/>
            <person name="Chen Y.Y."/>
            <person name="Chang S.B."/>
            <person name="Sakamoto S."/>
            <person name="Ohme-Takagi M."/>
            <person name="Yagi M."/>
            <person name="Zeng S.J."/>
            <person name="Shen C.Y."/>
            <person name="Yeh C.M."/>
            <person name="Luo Y.B."/>
            <person name="Tsai W.C."/>
            <person name="Van de Peer Y."/>
            <person name="Liu Z.J."/>
        </authorList>
    </citation>
    <scope>NUCLEOTIDE SEQUENCE [LARGE SCALE GENOMIC DNA]</scope>
    <source>
        <strain evidence="3">cv. Shenzhen</strain>
        <tissue evidence="2">Stem</tissue>
    </source>
</reference>
<dbReference type="GO" id="GO:0000127">
    <property type="term" value="C:transcription factor TFIIIC complex"/>
    <property type="evidence" value="ECO:0007669"/>
    <property type="project" value="TreeGrafter"/>
</dbReference>
<dbReference type="OrthoDB" id="1877767at2759"/>
<protein>
    <recommendedName>
        <fullName evidence="1">Transcription factor TFIIIC triple barrel domain-containing protein</fullName>
    </recommendedName>
</protein>
<dbReference type="Gene3D" id="2.60.40.4370">
    <property type="match status" value="1"/>
</dbReference>